<name>A0ABT2FHH8_9GAMM</name>
<reference evidence="2" key="1">
    <citation type="submission" date="2023-07" db="EMBL/GenBank/DDBJ databases">
        <title>Shewanella mangrovi sp. nov., an acetaldehyde- degrading bacterium isolated from mangrove sediment.</title>
        <authorList>
            <person name="Liu Y."/>
        </authorList>
    </citation>
    <scope>NUCLEOTIDE SEQUENCE [LARGE SCALE GENOMIC DNA]</scope>
    <source>
        <strain evidence="2">C32</strain>
    </source>
</reference>
<dbReference type="Proteomes" id="UP001201549">
    <property type="component" value="Unassembled WGS sequence"/>
</dbReference>
<evidence type="ECO:0000313" key="1">
    <source>
        <dbReference type="EMBL" id="MCS4555411.1"/>
    </source>
</evidence>
<sequence>MKAEILNGQAINISSLEELTRLVPNCYSGVGLNYGQGEGQVKILDTVWGFYLNSEYNYYLQFEEGSLELSKFIDMVNAIQSHLQKLFGNDLVLKVEGMFNGQGDI</sequence>
<dbReference type="RefSeq" id="WP_238894815.1">
    <property type="nucleotide sequence ID" value="NZ_JAKOGG010000002.1"/>
</dbReference>
<accession>A0ABT2FHH8</accession>
<comment type="caution">
    <text evidence="1">The sequence shown here is derived from an EMBL/GenBank/DDBJ whole genome shotgun (WGS) entry which is preliminary data.</text>
</comment>
<keyword evidence="2" id="KW-1185">Reference proteome</keyword>
<protein>
    <submittedName>
        <fullName evidence="1">Uncharacterized protein</fullName>
    </submittedName>
</protein>
<dbReference type="EMBL" id="JAKOGG010000002">
    <property type="protein sequence ID" value="MCS4555411.1"/>
    <property type="molecule type" value="Genomic_DNA"/>
</dbReference>
<proteinExistence type="predicted"/>
<gene>
    <name evidence="1" type="ORF">L9G74_03075</name>
</gene>
<evidence type="ECO:0000313" key="2">
    <source>
        <dbReference type="Proteomes" id="UP001201549"/>
    </source>
</evidence>
<organism evidence="1 2">
    <name type="scientific">Shewanella electrica</name>
    <dbReference type="NCBI Taxonomy" id="515560"/>
    <lineage>
        <taxon>Bacteria</taxon>
        <taxon>Pseudomonadati</taxon>
        <taxon>Pseudomonadota</taxon>
        <taxon>Gammaproteobacteria</taxon>
        <taxon>Alteromonadales</taxon>
        <taxon>Shewanellaceae</taxon>
        <taxon>Shewanella</taxon>
    </lineage>
</organism>